<sequence>MREPIKVISLRAVREALGKQDSFSGVENGVAKLQQGREQKALVILVALATQDIASGKTHTVDEVLARLWEARA</sequence>
<gene>
    <name evidence="1" type="ORF">CUC53_05120</name>
</gene>
<evidence type="ECO:0000313" key="1">
    <source>
        <dbReference type="EMBL" id="PJG59845.1"/>
    </source>
</evidence>
<dbReference type="AlphaFoldDB" id="A0A2H9U734"/>
<comment type="caution">
    <text evidence="1">The sequence shown here is derived from an EMBL/GenBank/DDBJ whole genome shotgun (WGS) entry which is preliminary data.</text>
</comment>
<protein>
    <submittedName>
        <fullName evidence="1">Uncharacterized protein</fullName>
    </submittedName>
</protein>
<keyword evidence="2" id="KW-1185">Reference proteome</keyword>
<dbReference type="Proteomes" id="UP000235861">
    <property type="component" value="Unassembled WGS sequence"/>
</dbReference>
<dbReference type="RefSeq" id="WP_100293219.1">
    <property type="nucleotide sequence ID" value="NZ_PGGC01000045.1"/>
</dbReference>
<dbReference type="OrthoDB" id="24140at84642"/>
<dbReference type="EMBL" id="PGGC01000045">
    <property type="protein sequence ID" value="PJG59845.1"/>
    <property type="molecule type" value="Genomic_DNA"/>
</dbReference>
<proteinExistence type="predicted"/>
<accession>A0A2H9U734</accession>
<evidence type="ECO:0000313" key="2">
    <source>
        <dbReference type="Proteomes" id="UP000235861"/>
    </source>
</evidence>
<organism evidence="1 2">
    <name type="scientific">Aeromonas cavernicola</name>
    <dbReference type="NCBI Taxonomy" id="1006623"/>
    <lineage>
        <taxon>Bacteria</taxon>
        <taxon>Pseudomonadati</taxon>
        <taxon>Pseudomonadota</taxon>
        <taxon>Gammaproteobacteria</taxon>
        <taxon>Aeromonadales</taxon>
        <taxon>Aeromonadaceae</taxon>
        <taxon>Aeromonas</taxon>
    </lineage>
</organism>
<reference evidence="1 2" key="1">
    <citation type="submission" date="2017-11" db="EMBL/GenBank/DDBJ databases">
        <title>Draft genome sequence of environmental isolate Aeromonas cavernicola sp. nov. MDC 2508.</title>
        <authorList>
            <person name="Colston S.M."/>
            <person name="Navarro A."/>
            <person name="Martinez-Murcia A.J."/>
            <person name="Graf J."/>
        </authorList>
    </citation>
    <scope>NUCLEOTIDE SEQUENCE [LARGE SCALE GENOMIC DNA]</scope>
    <source>
        <strain evidence="1 2">MDC 2508</strain>
    </source>
</reference>
<name>A0A2H9U734_9GAMM</name>